<evidence type="ECO:0000256" key="2">
    <source>
        <dbReference type="ARBA" id="ARBA00002315"/>
    </source>
</evidence>
<evidence type="ECO:0000256" key="5">
    <source>
        <dbReference type="ARBA" id="ARBA00023152"/>
    </source>
</evidence>
<dbReference type="PANTHER" id="PTHR31209:SF0">
    <property type="entry name" value="METALLOENZYME DOMAIN-CONTAINING PROTEIN"/>
    <property type="match status" value="1"/>
</dbReference>
<evidence type="ECO:0000256" key="3">
    <source>
        <dbReference type="ARBA" id="ARBA00004921"/>
    </source>
</evidence>
<dbReference type="GO" id="GO:0004619">
    <property type="term" value="F:phosphoglycerate mutase activity"/>
    <property type="evidence" value="ECO:0007669"/>
    <property type="project" value="UniProtKB-EC"/>
</dbReference>
<protein>
    <submittedName>
        <fullName evidence="7">2,3-bisphosphoglycerate-independent phosphoglycerate mutase</fullName>
        <ecNumber evidence="7">5.4.2.12</ecNumber>
    </submittedName>
</protein>
<dbReference type="Pfam" id="PF01676">
    <property type="entry name" value="Metalloenzyme"/>
    <property type="match status" value="1"/>
</dbReference>
<dbReference type="GO" id="GO:0046872">
    <property type="term" value="F:metal ion binding"/>
    <property type="evidence" value="ECO:0007669"/>
    <property type="project" value="InterPro"/>
</dbReference>
<dbReference type="InterPro" id="IPR004456">
    <property type="entry name" value="Pglycerate_mutase_ApgM"/>
</dbReference>
<proteinExistence type="inferred from homology"/>
<keyword evidence="8" id="KW-1185">Reference proteome</keyword>
<dbReference type="SUPFAM" id="SSF53649">
    <property type="entry name" value="Alkaline phosphatase-like"/>
    <property type="match status" value="1"/>
</dbReference>
<dbReference type="InterPro" id="IPR006124">
    <property type="entry name" value="Metalloenzyme"/>
</dbReference>
<comment type="caution">
    <text evidence="7">The sequence shown here is derived from an EMBL/GenBank/DDBJ whole genome shotgun (WGS) entry which is preliminary data.</text>
</comment>
<comment type="function">
    <text evidence="2">Catalyzes the interconversion of 2-phosphoglycerate and 3-phosphoglycerate.</text>
</comment>
<dbReference type="Gene3D" id="3.30.70.2130">
    <property type="entry name" value="Metalloenzyme domain"/>
    <property type="match status" value="1"/>
</dbReference>
<organism evidence="7 8">
    <name type="scientific">Desulfosalsimonas propionicica</name>
    <dbReference type="NCBI Taxonomy" id="332175"/>
    <lineage>
        <taxon>Bacteria</taxon>
        <taxon>Pseudomonadati</taxon>
        <taxon>Thermodesulfobacteriota</taxon>
        <taxon>Desulfobacteria</taxon>
        <taxon>Desulfobacterales</taxon>
        <taxon>Desulfosalsimonadaceae</taxon>
        <taxon>Desulfosalsimonas</taxon>
    </lineage>
</organism>
<comment type="pathway">
    <text evidence="3">Carbohydrate degradation.</text>
</comment>
<feature type="domain" description="Metalloenzyme" evidence="6">
    <location>
        <begin position="1"/>
        <end position="406"/>
    </location>
</feature>
<dbReference type="AlphaFoldDB" id="A0A7W0C5R1"/>
<evidence type="ECO:0000256" key="1">
    <source>
        <dbReference type="ARBA" id="ARBA00000370"/>
    </source>
</evidence>
<keyword evidence="7" id="KW-0413">Isomerase</keyword>
<gene>
    <name evidence="7" type="ORF">HNR65_000012</name>
</gene>
<dbReference type="EMBL" id="JACDUS010000001">
    <property type="protein sequence ID" value="MBA2879705.1"/>
    <property type="molecule type" value="Genomic_DNA"/>
</dbReference>
<dbReference type="Gene3D" id="3.40.720.10">
    <property type="entry name" value="Alkaline Phosphatase, subunit A"/>
    <property type="match status" value="2"/>
</dbReference>
<accession>A0A7W0C5R1</accession>
<dbReference type="RefSeq" id="WP_181549411.1">
    <property type="nucleotide sequence ID" value="NZ_JACDUS010000001.1"/>
</dbReference>
<dbReference type="InterPro" id="IPR017850">
    <property type="entry name" value="Alkaline_phosphatase_core_sf"/>
</dbReference>
<dbReference type="Proteomes" id="UP000525298">
    <property type="component" value="Unassembled WGS sequence"/>
</dbReference>
<comment type="catalytic activity">
    <reaction evidence="1">
        <text>(2R)-2-phosphoglycerate = (2R)-3-phosphoglycerate</text>
        <dbReference type="Rhea" id="RHEA:15901"/>
        <dbReference type="ChEBI" id="CHEBI:58272"/>
        <dbReference type="ChEBI" id="CHEBI:58289"/>
        <dbReference type="EC" id="5.4.2.12"/>
    </reaction>
</comment>
<keyword evidence="5" id="KW-0324">Glycolysis</keyword>
<evidence type="ECO:0000313" key="8">
    <source>
        <dbReference type="Proteomes" id="UP000525298"/>
    </source>
</evidence>
<sequence>MKVILVLLDGLGDRTYARLGHKTPLAAARTPSLDRIAAIGANGTYHALSPGRCLPSEMAHFLMFGYTLADFPGRGLLEAAGEKVPFADSEVLVLAHLCRVGIDSNQRAFLEQGRDDIVGDRDFLSRFYKQISAYEYKNIGFRLHQTGRNDAILAISGHVSPDISDSDPVLRKSPIARIMPLARTKEPDRAAKTADTLNHYLAWCADRLKDLDAAPGAPGPALNPNFLVTQRSGRKKPIAGFGDKWGFSPAMIASGGVYQGLATELGFDFTRVRNSANPGKDMAERIQTAIDDPDHDFIHVHTKAPDQVSHRESPERKADVISALDTGFAGLLNMLETKEKDILAVVTADHSTPSDAKLIHSGETVPLAMAGGAIRKDPVHRFDEIAATAGSLGQLRGADLMHMILNSTDRAMLQGLCLGAHKRAYRPENYPAFTMKKQKGSRQLS</sequence>
<dbReference type="CDD" id="cd16011">
    <property type="entry name" value="iPGM_like"/>
    <property type="match status" value="1"/>
</dbReference>
<evidence type="ECO:0000256" key="4">
    <source>
        <dbReference type="ARBA" id="ARBA00005524"/>
    </source>
</evidence>
<reference evidence="7 8" key="1">
    <citation type="submission" date="2020-07" db="EMBL/GenBank/DDBJ databases">
        <title>Genomic Encyclopedia of Type Strains, Phase IV (KMG-IV): sequencing the most valuable type-strain genomes for metagenomic binning, comparative biology and taxonomic classification.</title>
        <authorList>
            <person name="Goeker M."/>
        </authorList>
    </citation>
    <scope>NUCLEOTIDE SEQUENCE [LARGE SCALE GENOMIC DNA]</scope>
    <source>
        <strain evidence="7 8">DSM 17721</strain>
    </source>
</reference>
<comment type="similarity">
    <text evidence="4">Belongs to the BPG-independent phosphoglycerate mutase family. A-PGAM subfamily.</text>
</comment>
<dbReference type="EC" id="5.4.2.12" evidence="7"/>
<name>A0A7W0C5R1_9BACT</name>
<dbReference type="InterPro" id="IPR042253">
    <property type="entry name" value="Pglycerate_mutase_ApgM_sf"/>
</dbReference>
<dbReference type="PANTHER" id="PTHR31209">
    <property type="entry name" value="COFACTOR-INDEPENDENT PHOSPHOGLYCERATE MUTASE"/>
    <property type="match status" value="1"/>
</dbReference>
<dbReference type="Pfam" id="PF10143">
    <property type="entry name" value="PhosphMutase"/>
    <property type="match status" value="1"/>
</dbReference>
<evidence type="ECO:0000313" key="7">
    <source>
        <dbReference type="EMBL" id="MBA2879705.1"/>
    </source>
</evidence>
<dbReference type="GO" id="GO:0006096">
    <property type="term" value="P:glycolytic process"/>
    <property type="evidence" value="ECO:0007669"/>
    <property type="project" value="UniProtKB-KW"/>
</dbReference>
<evidence type="ECO:0000259" key="6">
    <source>
        <dbReference type="Pfam" id="PF01676"/>
    </source>
</evidence>